<dbReference type="SUPFAM" id="SSF52172">
    <property type="entry name" value="CheY-like"/>
    <property type="match status" value="1"/>
</dbReference>
<accession>E1YCD7</accession>
<dbReference type="GO" id="GO:0000160">
    <property type="term" value="P:phosphorelay signal transduction system"/>
    <property type="evidence" value="ECO:0007669"/>
    <property type="project" value="InterPro"/>
</dbReference>
<organism evidence="4">
    <name type="scientific">uncultured Desulfobacterium sp</name>
    <dbReference type="NCBI Taxonomy" id="201089"/>
    <lineage>
        <taxon>Bacteria</taxon>
        <taxon>Pseudomonadati</taxon>
        <taxon>Thermodesulfobacteriota</taxon>
        <taxon>Desulfobacteria</taxon>
        <taxon>Desulfobacterales</taxon>
        <taxon>Desulfobacteriaceae</taxon>
        <taxon>Desulfobacterium</taxon>
        <taxon>environmental samples</taxon>
    </lineage>
</organism>
<dbReference type="PANTHER" id="PTHR44591:SF3">
    <property type="entry name" value="RESPONSE REGULATORY DOMAIN-CONTAINING PROTEIN"/>
    <property type="match status" value="1"/>
</dbReference>
<feature type="domain" description="Response regulatory" evidence="3">
    <location>
        <begin position="11"/>
        <end position="131"/>
    </location>
</feature>
<evidence type="ECO:0000259" key="3">
    <source>
        <dbReference type="PROSITE" id="PS50110"/>
    </source>
</evidence>
<evidence type="ECO:0000256" key="2">
    <source>
        <dbReference type="PROSITE-ProRule" id="PRU00169"/>
    </source>
</evidence>
<dbReference type="PROSITE" id="PS50110">
    <property type="entry name" value="RESPONSE_REGULATORY"/>
    <property type="match status" value="1"/>
</dbReference>
<dbReference type="InterPro" id="IPR050595">
    <property type="entry name" value="Bact_response_regulator"/>
</dbReference>
<feature type="modified residue" description="4-aspartylphosphate" evidence="2">
    <location>
        <position position="65"/>
    </location>
</feature>
<proteinExistence type="predicted"/>
<dbReference type="EMBL" id="FR695868">
    <property type="protein sequence ID" value="CBX28231.1"/>
    <property type="molecule type" value="Genomic_DNA"/>
</dbReference>
<dbReference type="AlphaFoldDB" id="E1YCD7"/>
<dbReference type="InterPro" id="IPR001789">
    <property type="entry name" value="Sig_transdc_resp-reg_receiver"/>
</dbReference>
<dbReference type="PANTHER" id="PTHR44591">
    <property type="entry name" value="STRESS RESPONSE REGULATOR PROTEIN 1"/>
    <property type="match status" value="1"/>
</dbReference>
<dbReference type="SMART" id="SM00448">
    <property type="entry name" value="REC"/>
    <property type="match status" value="1"/>
</dbReference>
<sequence length="131" mass="15149">MSRSYKMDKMKVLIVDDDEIIAGLAKIILDNMFDNEYIFKIKTAANGEEGYKLSLDFKPDLVLTDIQMPGKNGIEMVRAIRQHSPEIKTIYMSGEWSKFQTPLQEEHTMHQAYFLKKPFAISELKQLLCEA</sequence>
<reference evidence="4" key="1">
    <citation type="journal article" date="2011" name="Environ. Microbiol.">
        <title>Genomic insights into the metabolic potential of the polycyclic aromatic hydrocarbon degrading sulfate-reducing Deltaproteobacterium N47.</title>
        <authorList>
            <person name="Bergmann F."/>
            <person name="Selesi D."/>
            <person name="Weinmaier T."/>
            <person name="Tischler P."/>
            <person name="Rattei T."/>
            <person name="Meckenstock R.U."/>
        </authorList>
    </citation>
    <scope>NUCLEOTIDE SEQUENCE</scope>
</reference>
<evidence type="ECO:0000313" key="4">
    <source>
        <dbReference type="EMBL" id="CBX28231.1"/>
    </source>
</evidence>
<keyword evidence="1 2" id="KW-0597">Phosphoprotein</keyword>
<dbReference type="Gene3D" id="3.40.50.2300">
    <property type="match status" value="1"/>
</dbReference>
<gene>
    <name evidence="4" type="ORF">N47_G35550</name>
</gene>
<dbReference type="Pfam" id="PF00072">
    <property type="entry name" value="Response_reg"/>
    <property type="match status" value="1"/>
</dbReference>
<name>E1YCD7_9BACT</name>
<evidence type="ECO:0000256" key="1">
    <source>
        <dbReference type="ARBA" id="ARBA00022553"/>
    </source>
</evidence>
<dbReference type="InterPro" id="IPR011006">
    <property type="entry name" value="CheY-like_superfamily"/>
</dbReference>
<protein>
    <recommendedName>
        <fullName evidence="3">Response regulatory domain-containing protein</fullName>
    </recommendedName>
</protein>